<dbReference type="AlphaFoldDB" id="A0A2K5L1Q2"/>
<dbReference type="Proteomes" id="UP000233060">
    <property type="component" value="Unassembled WGS sequence"/>
</dbReference>
<evidence type="ECO:0000313" key="2">
    <source>
        <dbReference type="Proteomes" id="UP000233060"/>
    </source>
</evidence>
<dbReference type="Ensembl" id="ENSCATT00000024297.1">
    <property type="protein sequence ID" value="ENSCATP00000006869.1"/>
    <property type="gene ID" value="ENSCATG00000021056.1"/>
</dbReference>
<keyword evidence="2" id="KW-1185">Reference proteome</keyword>
<evidence type="ECO:0000313" key="1">
    <source>
        <dbReference type="Ensembl" id="ENSCATP00000006869.1"/>
    </source>
</evidence>
<protein>
    <submittedName>
        <fullName evidence="1">Uncharacterized protein</fullName>
    </submittedName>
</protein>
<dbReference type="GeneTree" id="ENSGT00910000147095"/>
<organism evidence="1 2">
    <name type="scientific">Cercocebus atys</name>
    <name type="common">Sooty mangabey</name>
    <name type="synonym">Cercocebus torquatus atys</name>
    <dbReference type="NCBI Taxonomy" id="9531"/>
    <lineage>
        <taxon>Eukaryota</taxon>
        <taxon>Metazoa</taxon>
        <taxon>Chordata</taxon>
        <taxon>Craniata</taxon>
        <taxon>Vertebrata</taxon>
        <taxon>Euteleostomi</taxon>
        <taxon>Mammalia</taxon>
        <taxon>Eutheria</taxon>
        <taxon>Euarchontoglires</taxon>
        <taxon>Primates</taxon>
        <taxon>Haplorrhini</taxon>
        <taxon>Catarrhini</taxon>
        <taxon>Cercopithecidae</taxon>
        <taxon>Cercopithecinae</taxon>
        <taxon>Cercocebus</taxon>
    </lineage>
</organism>
<dbReference type="Bgee" id="ENSCATG00000021056">
    <property type="expression patterns" value="Expressed in cerebellum and 10 other cell types or tissues"/>
</dbReference>
<sequence>MAGHIISSLKPIRVSITRRIKPLASPSPYVPFLRPIRLAPTSEPSLCSRVSYLLLGFPWPIKLKQVSIHYNRKQYHAPSNFSPSETLPHSLLYMEPGHLTELI</sequence>
<reference evidence="1" key="2">
    <citation type="submission" date="2025-09" db="UniProtKB">
        <authorList>
            <consortium name="Ensembl"/>
        </authorList>
    </citation>
    <scope>IDENTIFICATION</scope>
</reference>
<name>A0A2K5L1Q2_CERAT</name>
<reference evidence="1" key="1">
    <citation type="submission" date="2025-08" db="UniProtKB">
        <authorList>
            <consortium name="Ensembl"/>
        </authorList>
    </citation>
    <scope>IDENTIFICATION</scope>
</reference>
<accession>A0A2K5L1Q2</accession>
<proteinExistence type="predicted"/>